<evidence type="ECO:0008006" key="3">
    <source>
        <dbReference type="Google" id="ProtNLM"/>
    </source>
</evidence>
<dbReference type="AlphaFoldDB" id="A0A1X3DHX7"/>
<dbReference type="EMBL" id="MTAB01000015">
    <property type="protein sequence ID" value="OSI20403.1"/>
    <property type="molecule type" value="Genomic_DNA"/>
</dbReference>
<dbReference type="Pfam" id="PF10109">
    <property type="entry name" value="Phage_TAC_7"/>
    <property type="match status" value="1"/>
</dbReference>
<evidence type="ECO:0000313" key="1">
    <source>
        <dbReference type="EMBL" id="OSI20403.1"/>
    </source>
</evidence>
<protein>
    <recommendedName>
        <fullName evidence="3">Phage tail protein</fullName>
    </recommendedName>
</protein>
<dbReference type="Proteomes" id="UP000193303">
    <property type="component" value="Unassembled WGS sequence"/>
</dbReference>
<proteinExistence type="predicted"/>
<organism evidence="1 2">
    <name type="scientific">Neisseria dumasiana</name>
    <dbReference type="NCBI Taxonomy" id="1931275"/>
    <lineage>
        <taxon>Bacteria</taxon>
        <taxon>Pseudomonadati</taxon>
        <taxon>Pseudomonadota</taxon>
        <taxon>Betaproteobacteria</taxon>
        <taxon>Neisseriales</taxon>
        <taxon>Neisseriaceae</taxon>
        <taxon>Neisseria</taxon>
    </lineage>
</organism>
<dbReference type="OrthoDB" id="7870527at2"/>
<dbReference type="InterPro" id="IPR019289">
    <property type="entry name" value="Phage_tail_E/E"/>
</dbReference>
<name>A0A1X3DHX7_9NEIS</name>
<gene>
    <name evidence="1" type="ORF">BV912_07480</name>
</gene>
<accession>A0A1X3DHX7</accession>
<dbReference type="RefSeq" id="WP_085359564.1">
    <property type="nucleotide sequence ID" value="NZ_MTAB01000015.1"/>
</dbReference>
<evidence type="ECO:0000313" key="2">
    <source>
        <dbReference type="Proteomes" id="UP000193303"/>
    </source>
</evidence>
<comment type="caution">
    <text evidence="1">The sequence shown here is derived from an EMBL/GenBank/DDBJ whole genome shotgun (WGS) entry which is preliminary data.</text>
</comment>
<sequence>MRTQVVTLKHGFKVAGEYLKDVVLREPRVSDMIQAENLVPNGGNIAFRTALLATCIDKVDGSDLPVTVAMIGELKLGDYNILVEAFGQLEAEGEDEAKKE</sequence>
<reference evidence="2" key="1">
    <citation type="submission" date="2017-01" db="EMBL/GenBank/DDBJ databases">
        <authorList>
            <person name="Mah S.A."/>
            <person name="Swanson W.J."/>
            <person name="Moy G.W."/>
            <person name="Vacquier V.D."/>
        </authorList>
    </citation>
    <scope>NUCLEOTIDE SEQUENCE [LARGE SCALE GENOMIC DNA]</scope>
    <source>
        <strain evidence="2">124861</strain>
    </source>
</reference>